<proteinExistence type="predicted"/>
<keyword evidence="2" id="KW-1185">Reference proteome</keyword>
<name>A0A8W8NWH7_MAGGI</name>
<evidence type="ECO:0000313" key="2">
    <source>
        <dbReference type="Proteomes" id="UP000005408"/>
    </source>
</evidence>
<accession>A0A8W8NWH7</accession>
<organism evidence="1 2">
    <name type="scientific">Magallana gigas</name>
    <name type="common">Pacific oyster</name>
    <name type="synonym">Crassostrea gigas</name>
    <dbReference type="NCBI Taxonomy" id="29159"/>
    <lineage>
        <taxon>Eukaryota</taxon>
        <taxon>Metazoa</taxon>
        <taxon>Spiralia</taxon>
        <taxon>Lophotrochozoa</taxon>
        <taxon>Mollusca</taxon>
        <taxon>Bivalvia</taxon>
        <taxon>Autobranchia</taxon>
        <taxon>Pteriomorphia</taxon>
        <taxon>Ostreida</taxon>
        <taxon>Ostreoidea</taxon>
        <taxon>Ostreidae</taxon>
        <taxon>Magallana</taxon>
    </lineage>
</organism>
<dbReference type="Proteomes" id="UP000005408">
    <property type="component" value="Unassembled WGS sequence"/>
</dbReference>
<evidence type="ECO:0000313" key="1">
    <source>
        <dbReference type="EnsemblMetazoa" id="G7752.1:cds"/>
    </source>
</evidence>
<dbReference type="AlphaFoldDB" id="A0A8W8NWH7"/>
<reference evidence="1" key="1">
    <citation type="submission" date="2022-08" db="UniProtKB">
        <authorList>
            <consortium name="EnsemblMetazoa"/>
        </authorList>
    </citation>
    <scope>IDENTIFICATION</scope>
    <source>
        <strain evidence="1">05x7-T-G4-1.051#20</strain>
    </source>
</reference>
<protein>
    <submittedName>
        <fullName evidence="1">Uncharacterized protein</fullName>
    </submittedName>
</protein>
<dbReference type="EnsemblMetazoa" id="G7752.1">
    <property type="protein sequence ID" value="G7752.1:cds"/>
    <property type="gene ID" value="G7752"/>
</dbReference>
<sequence>MPRKRLESATLDSPRTCGSLKGACAENRPLLQEVDIRLPETYSKLRLTPEVPSHTHITSVRFPRSYTTSQIDIRPSYVPLHPPSRYLAKTQNCRWQFENH</sequence>